<feature type="transmembrane region" description="Helical" evidence="1">
    <location>
        <begin position="116"/>
        <end position="139"/>
    </location>
</feature>
<accession>A0A559JQ24</accession>
<feature type="transmembrane region" description="Helical" evidence="1">
    <location>
        <begin position="246"/>
        <end position="270"/>
    </location>
</feature>
<keyword evidence="1" id="KW-1133">Transmembrane helix</keyword>
<dbReference type="RefSeq" id="WP_144699366.1">
    <property type="nucleotide sequence ID" value="NZ_VNJJ01000003.1"/>
</dbReference>
<organism evidence="2 3">
    <name type="scientific">Cohnella terricola</name>
    <dbReference type="NCBI Taxonomy" id="1289167"/>
    <lineage>
        <taxon>Bacteria</taxon>
        <taxon>Bacillati</taxon>
        <taxon>Bacillota</taxon>
        <taxon>Bacilli</taxon>
        <taxon>Bacillales</taxon>
        <taxon>Paenibacillaceae</taxon>
        <taxon>Cohnella</taxon>
    </lineage>
</organism>
<name>A0A559JQ24_9BACL</name>
<gene>
    <name evidence="2" type="ORF">FPZ45_05775</name>
</gene>
<dbReference type="OrthoDB" id="1751619at2"/>
<dbReference type="Proteomes" id="UP000316330">
    <property type="component" value="Unassembled WGS sequence"/>
</dbReference>
<reference evidence="2 3" key="1">
    <citation type="submission" date="2019-07" db="EMBL/GenBank/DDBJ databases">
        <authorList>
            <person name="Kim J."/>
        </authorList>
    </citation>
    <scope>NUCLEOTIDE SEQUENCE [LARGE SCALE GENOMIC DNA]</scope>
    <source>
        <strain evidence="2 3">G13</strain>
    </source>
</reference>
<feature type="transmembrane region" description="Helical" evidence="1">
    <location>
        <begin position="20"/>
        <end position="38"/>
    </location>
</feature>
<evidence type="ECO:0000313" key="3">
    <source>
        <dbReference type="Proteomes" id="UP000316330"/>
    </source>
</evidence>
<dbReference type="EMBL" id="VNJJ01000003">
    <property type="protein sequence ID" value="TVY01953.1"/>
    <property type="molecule type" value="Genomic_DNA"/>
</dbReference>
<sequence>MNRYLKLVHMEIYRFRYMLAILMGLTAVCQIVGLVLYLNSEVQYRYSHFDKFGQWPDSNAMSFARALFGTQGWFAIPVVLCIAALILYAFLIWYRDWFGRSTFIYRLLMLPTARRHIYLAKLTALITFIFALVGFQLVLLSLEKWIFAFTVPAELTEHSYIAEAIEANRVLATLLPRSFEQFMYAYGIGIMAVIVAFTAILIERSFRLIGIVYAAFYVAACLLAVVFPIYTFGIDRSNAYLYPEEVFGIECLICILVISVSVWLGFRLLAKKITV</sequence>
<evidence type="ECO:0000313" key="2">
    <source>
        <dbReference type="EMBL" id="TVY01953.1"/>
    </source>
</evidence>
<evidence type="ECO:0000256" key="1">
    <source>
        <dbReference type="SAM" id="Phobius"/>
    </source>
</evidence>
<comment type="caution">
    <text evidence="2">The sequence shown here is derived from an EMBL/GenBank/DDBJ whole genome shotgun (WGS) entry which is preliminary data.</text>
</comment>
<protein>
    <submittedName>
        <fullName evidence="2">Uncharacterized protein</fullName>
    </submittedName>
</protein>
<keyword evidence="1" id="KW-0472">Membrane</keyword>
<feature type="transmembrane region" description="Helical" evidence="1">
    <location>
        <begin position="214"/>
        <end position="234"/>
    </location>
</feature>
<feature type="transmembrane region" description="Helical" evidence="1">
    <location>
        <begin position="73"/>
        <end position="95"/>
    </location>
</feature>
<feature type="transmembrane region" description="Helical" evidence="1">
    <location>
        <begin position="183"/>
        <end position="202"/>
    </location>
</feature>
<dbReference type="AlphaFoldDB" id="A0A559JQ24"/>
<keyword evidence="1" id="KW-0812">Transmembrane</keyword>
<keyword evidence="3" id="KW-1185">Reference proteome</keyword>
<proteinExistence type="predicted"/>